<dbReference type="NCBIfam" id="TIGR02378">
    <property type="entry name" value="nirD_assim_sml"/>
    <property type="match status" value="1"/>
</dbReference>
<dbReference type="GO" id="GO:0008942">
    <property type="term" value="F:nitrite reductase [NAD(P)H] activity"/>
    <property type="evidence" value="ECO:0007669"/>
    <property type="project" value="InterPro"/>
</dbReference>
<protein>
    <submittedName>
        <fullName evidence="8">Nitrite reductase [NAD(P)H] small subunit</fullName>
    </submittedName>
</protein>
<gene>
    <name evidence="8" type="ORF">DB32_006555</name>
</gene>
<dbReference type="InterPro" id="IPR036374">
    <property type="entry name" value="OxRdtase_Mopterin-bd_sf"/>
</dbReference>
<dbReference type="KEGG" id="samy:DB32_006555"/>
<dbReference type="SUPFAM" id="SSF50022">
    <property type="entry name" value="ISP domain"/>
    <property type="match status" value="1"/>
</dbReference>
<keyword evidence="1" id="KW-0001">2Fe-2S</keyword>
<dbReference type="GO" id="GO:0051537">
    <property type="term" value="F:2 iron, 2 sulfur cluster binding"/>
    <property type="evidence" value="ECO:0007669"/>
    <property type="project" value="UniProtKB-KW"/>
</dbReference>
<evidence type="ECO:0000256" key="5">
    <source>
        <dbReference type="ARBA" id="ARBA00023014"/>
    </source>
</evidence>
<dbReference type="STRING" id="927083.DB32_006555"/>
<dbReference type="PANTHER" id="PTHR21496">
    <property type="entry name" value="FERREDOXIN-RELATED"/>
    <property type="match status" value="1"/>
</dbReference>
<dbReference type="InterPro" id="IPR000572">
    <property type="entry name" value="OxRdtase_Mopterin-bd_dom"/>
</dbReference>
<keyword evidence="2" id="KW-0479">Metal-binding</keyword>
<evidence type="ECO:0000259" key="7">
    <source>
        <dbReference type="PROSITE" id="PS51296"/>
    </source>
</evidence>
<dbReference type="GO" id="GO:0046872">
    <property type="term" value="F:metal ion binding"/>
    <property type="evidence" value="ECO:0007669"/>
    <property type="project" value="UniProtKB-KW"/>
</dbReference>
<dbReference type="Pfam" id="PF00174">
    <property type="entry name" value="Oxidored_molyb"/>
    <property type="match status" value="1"/>
</dbReference>
<dbReference type="Pfam" id="PF00355">
    <property type="entry name" value="Rieske"/>
    <property type="match status" value="1"/>
</dbReference>
<evidence type="ECO:0000256" key="2">
    <source>
        <dbReference type="ARBA" id="ARBA00022723"/>
    </source>
</evidence>
<evidence type="ECO:0000256" key="3">
    <source>
        <dbReference type="ARBA" id="ARBA00023002"/>
    </source>
</evidence>
<reference evidence="8 9" key="1">
    <citation type="submission" date="2015-03" db="EMBL/GenBank/DDBJ databases">
        <title>Genome assembly of Sandaracinus amylolyticus DSM 53668.</title>
        <authorList>
            <person name="Sharma G."/>
            <person name="Subramanian S."/>
        </authorList>
    </citation>
    <scope>NUCLEOTIDE SEQUENCE [LARGE SCALE GENOMIC DNA]</scope>
    <source>
        <strain evidence="8 9">DSM 53668</strain>
    </source>
</reference>
<dbReference type="Gene3D" id="3.90.420.10">
    <property type="entry name" value="Oxidoreductase, molybdopterin-binding domain"/>
    <property type="match status" value="1"/>
</dbReference>
<dbReference type="InterPro" id="IPR036922">
    <property type="entry name" value="Rieske_2Fe-2S_sf"/>
</dbReference>
<feature type="domain" description="Rieske" evidence="7">
    <location>
        <begin position="13"/>
        <end position="108"/>
    </location>
</feature>
<accession>A0A0F6W7E2</accession>
<dbReference type="Gene3D" id="2.102.10.10">
    <property type="entry name" value="Rieske [2Fe-2S] iron-sulphur domain"/>
    <property type="match status" value="1"/>
</dbReference>
<keyword evidence="4" id="KW-0408">Iron</keyword>
<name>A0A0F6W7E2_9BACT</name>
<evidence type="ECO:0000313" key="8">
    <source>
        <dbReference type="EMBL" id="AKF09406.1"/>
    </source>
</evidence>
<dbReference type="AlphaFoldDB" id="A0A0F6W7E2"/>
<dbReference type="EMBL" id="CP011125">
    <property type="protein sequence ID" value="AKF09406.1"/>
    <property type="molecule type" value="Genomic_DNA"/>
</dbReference>
<keyword evidence="5" id="KW-0411">Iron-sulfur</keyword>
<evidence type="ECO:0000313" key="9">
    <source>
        <dbReference type="Proteomes" id="UP000034883"/>
    </source>
</evidence>
<keyword evidence="9" id="KW-1185">Reference proteome</keyword>
<evidence type="ECO:0000256" key="4">
    <source>
        <dbReference type="ARBA" id="ARBA00023004"/>
    </source>
</evidence>
<proteinExistence type="predicted"/>
<dbReference type="SUPFAM" id="SSF56524">
    <property type="entry name" value="Oxidoreductase molybdopterin-binding domain"/>
    <property type="match status" value="1"/>
</dbReference>
<keyword evidence="3" id="KW-0560">Oxidoreductase</keyword>
<evidence type="ECO:0000256" key="1">
    <source>
        <dbReference type="ARBA" id="ARBA00022714"/>
    </source>
</evidence>
<evidence type="ECO:0000256" key="6">
    <source>
        <dbReference type="ARBA" id="ARBA00023063"/>
    </source>
</evidence>
<dbReference type="PANTHER" id="PTHR21496:SF23">
    <property type="entry name" value="3-PHENYLPROPIONATE_CINNAMIC ACID DIOXYGENASE FERREDOXIN SUBUNIT"/>
    <property type="match status" value="1"/>
</dbReference>
<dbReference type="GO" id="GO:0042128">
    <property type="term" value="P:nitrate assimilation"/>
    <property type="evidence" value="ECO:0007669"/>
    <property type="project" value="UniProtKB-KW"/>
</dbReference>
<dbReference type="InterPro" id="IPR017941">
    <property type="entry name" value="Rieske_2Fe-2S"/>
</dbReference>
<dbReference type="InterPro" id="IPR012748">
    <property type="entry name" value="Rieske-like_NirD"/>
</dbReference>
<dbReference type="Proteomes" id="UP000034883">
    <property type="component" value="Chromosome"/>
</dbReference>
<dbReference type="PROSITE" id="PS51296">
    <property type="entry name" value="RIESKE"/>
    <property type="match status" value="1"/>
</dbReference>
<sequence>MSIETSMDERRWVRACAVGEIPAGGGRQVTIDGVEIAVFRTSAGKIFAVVDRCPHKGGVLSEGIVAGERVVCPMHGWQIELQSGSAVAPDKGCVSKFPVDVRGEHVYLDVTPSDSSVVPEGALTSRRPIVCDHEAPLLEVTRASERVVALSADDLRARYAVRDVPTYVTTMMFGFSRPVQWSGVRLCDVLEDVGGDALGATVTLHAGGTERALSRRHAIDPRTMLVFEMNGAPLAPEHGGPLRLVAPFLAGHESVKRLARIELCGAAISEPVLSAPVARKESA</sequence>
<keyword evidence="6" id="KW-0534">Nitrate assimilation</keyword>
<organism evidence="8 9">
    <name type="scientific">Sandaracinus amylolyticus</name>
    <dbReference type="NCBI Taxonomy" id="927083"/>
    <lineage>
        <taxon>Bacteria</taxon>
        <taxon>Pseudomonadati</taxon>
        <taxon>Myxococcota</taxon>
        <taxon>Polyangia</taxon>
        <taxon>Polyangiales</taxon>
        <taxon>Sandaracinaceae</taxon>
        <taxon>Sandaracinus</taxon>
    </lineage>
</organism>
<dbReference type="CDD" id="cd03530">
    <property type="entry name" value="Rieske_NirD_small_Bacillus"/>
    <property type="match status" value="1"/>
</dbReference>
<dbReference type="RefSeq" id="WP_075097678.1">
    <property type="nucleotide sequence ID" value="NZ_CP011125.1"/>
</dbReference>